<sequence length="253" mass="27950">MRLVCLGDSFTEGVGDELQDGSIRGWSDIVAAGLAIDQGGPIEYANLAVRGKLMEQIVAEQLEPALALEPTLLTFNGGGNDMLRPGADLRRIRSQAEYVVTRCLDAGVRPVLLSGGNPTRNLPMGRRTQRKGDLLTAAVKELTAEYDIPFVNVWADTELARADYWADDRLHLNAIGHHRAAAHVLRTLGAQFPQEWLAPVPRVVSPPSLMTNAVYYRRYVVPWIRRRLTGRSSGDGRLPKYARWRVVEPSAAD</sequence>
<feature type="domain" description="SGNH hydrolase-type esterase" evidence="1">
    <location>
        <begin position="5"/>
        <end position="178"/>
    </location>
</feature>
<dbReference type="InterPro" id="IPR053140">
    <property type="entry name" value="GDSL_Rv0518-like"/>
</dbReference>
<protein>
    <submittedName>
        <fullName evidence="2">SGNH/GDSL hydrolase family protein</fullName>
    </submittedName>
</protein>
<accession>A0A7K3M778</accession>
<dbReference type="PANTHER" id="PTHR43784:SF2">
    <property type="entry name" value="GDSL-LIKE LIPASE_ACYLHYDROLASE, PUTATIVE (AFU_ORTHOLOGUE AFUA_2G00820)-RELATED"/>
    <property type="match status" value="1"/>
</dbReference>
<reference evidence="2 3" key="1">
    <citation type="submission" date="2019-11" db="EMBL/GenBank/DDBJ databases">
        <authorList>
            <person name="Li X.-J."/>
            <person name="Feng X.-M."/>
        </authorList>
    </citation>
    <scope>NUCLEOTIDE SEQUENCE [LARGE SCALE GENOMIC DNA]</scope>
    <source>
        <strain evidence="2 3">XMNu-373</strain>
    </source>
</reference>
<proteinExistence type="predicted"/>
<evidence type="ECO:0000259" key="1">
    <source>
        <dbReference type="Pfam" id="PF13472"/>
    </source>
</evidence>
<dbReference type="EMBL" id="WLZY01000006">
    <property type="protein sequence ID" value="NDL59124.1"/>
    <property type="molecule type" value="Genomic_DNA"/>
</dbReference>
<comment type="caution">
    <text evidence="2">The sequence shown here is derived from an EMBL/GenBank/DDBJ whole genome shotgun (WGS) entry which is preliminary data.</text>
</comment>
<dbReference type="Proteomes" id="UP000460435">
    <property type="component" value="Unassembled WGS sequence"/>
</dbReference>
<dbReference type="InterPro" id="IPR013830">
    <property type="entry name" value="SGNH_hydro"/>
</dbReference>
<dbReference type="Gene3D" id="3.40.50.1110">
    <property type="entry name" value="SGNH hydrolase"/>
    <property type="match status" value="1"/>
</dbReference>
<dbReference type="InterPro" id="IPR036514">
    <property type="entry name" value="SGNH_hydro_sf"/>
</dbReference>
<keyword evidence="2" id="KW-0378">Hydrolase</keyword>
<dbReference type="AlphaFoldDB" id="A0A7K3M778"/>
<dbReference type="GO" id="GO:0016787">
    <property type="term" value="F:hydrolase activity"/>
    <property type="evidence" value="ECO:0007669"/>
    <property type="project" value="UniProtKB-KW"/>
</dbReference>
<dbReference type="RefSeq" id="WP_162451800.1">
    <property type="nucleotide sequence ID" value="NZ_WLZY01000006.1"/>
</dbReference>
<dbReference type="SUPFAM" id="SSF52266">
    <property type="entry name" value="SGNH hydrolase"/>
    <property type="match status" value="1"/>
</dbReference>
<keyword evidence="3" id="KW-1185">Reference proteome</keyword>
<evidence type="ECO:0000313" key="2">
    <source>
        <dbReference type="EMBL" id="NDL59124.1"/>
    </source>
</evidence>
<name>A0A7K3M778_9ACTN</name>
<evidence type="ECO:0000313" key="3">
    <source>
        <dbReference type="Proteomes" id="UP000460435"/>
    </source>
</evidence>
<gene>
    <name evidence="2" type="ORF">F7O44_18815</name>
</gene>
<organism evidence="2 3">
    <name type="scientific">Phytoactinopolyspora mesophila</name>
    <dbReference type="NCBI Taxonomy" id="2650750"/>
    <lineage>
        <taxon>Bacteria</taxon>
        <taxon>Bacillati</taxon>
        <taxon>Actinomycetota</taxon>
        <taxon>Actinomycetes</taxon>
        <taxon>Jiangellales</taxon>
        <taxon>Jiangellaceae</taxon>
        <taxon>Phytoactinopolyspora</taxon>
    </lineage>
</organism>
<dbReference type="CDD" id="cd01832">
    <property type="entry name" value="SGNH_hydrolase_like_1"/>
    <property type="match status" value="1"/>
</dbReference>
<dbReference type="Pfam" id="PF13472">
    <property type="entry name" value="Lipase_GDSL_2"/>
    <property type="match status" value="1"/>
</dbReference>
<dbReference type="PANTHER" id="PTHR43784">
    <property type="entry name" value="GDSL-LIKE LIPASE/ACYLHYDROLASE, PUTATIVE (AFU_ORTHOLOGUE AFUA_2G00820)-RELATED"/>
    <property type="match status" value="1"/>
</dbReference>